<feature type="repeat" description="WD" evidence="1">
    <location>
        <begin position="102"/>
        <end position="137"/>
    </location>
</feature>
<dbReference type="PANTHER" id="PTHR46170">
    <property type="entry name" value="GATOR COMPLEX PROTEIN WDR59"/>
    <property type="match status" value="1"/>
</dbReference>
<dbReference type="OrthoDB" id="311712at2759"/>
<dbReference type="RefSeq" id="XP_016764458.1">
    <property type="nucleotide sequence ID" value="XM_016907473.1"/>
</dbReference>
<dbReference type="SUPFAM" id="SSF50978">
    <property type="entry name" value="WD40 repeat-like"/>
    <property type="match status" value="1"/>
</dbReference>
<dbReference type="PROSITE" id="PS50294">
    <property type="entry name" value="WD_REPEATS_REGION"/>
    <property type="match status" value="1"/>
</dbReference>
<reference evidence="3 4" key="1">
    <citation type="journal article" date="2012" name="PLoS Pathog.">
        <title>Diverse lifestyles and strategies of plant pathogenesis encoded in the genomes of eighteen Dothideomycetes fungi.</title>
        <authorList>
            <person name="Ohm R.A."/>
            <person name="Feau N."/>
            <person name="Henrissat B."/>
            <person name="Schoch C.L."/>
            <person name="Horwitz B.A."/>
            <person name="Barry K.W."/>
            <person name="Condon B.J."/>
            <person name="Copeland A.C."/>
            <person name="Dhillon B."/>
            <person name="Glaser F."/>
            <person name="Hesse C.N."/>
            <person name="Kosti I."/>
            <person name="LaButti K."/>
            <person name="Lindquist E.A."/>
            <person name="Lucas S."/>
            <person name="Salamov A.A."/>
            <person name="Bradshaw R.E."/>
            <person name="Ciuffetti L."/>
            <person name="Hamelin R.C."/>
            <person name="Kema G.H.J."/>
            <person name="Lawrence C."/>
            <person name="Scott J.A."/>
            <person name="Spatafora J.W."/>
            <person name="Turgeon B.G."/>
            <person name="de Wit P.J.G.M."/>
            <person name="Zhong S."/>
            <person name="Goodwin S.B."/>
            <person name="Grigoriev I.V."/>
        </authorList>
    </citation>
    <scope>NUCLEOTIDE SEQUENCE [LARGE SCALE GENOMIC DNA]</scope>
    <source>
        <strain evidence="3 4">SO2202</strain>
    </source>
</reference>
<dbReference type="Pfam" id="PF00400">
    <property type="entry name" value="WD40"/>
    <property type="match status" value="1"/>
</dbReference>
<dbReference type="Gene3D" id="2.130.10.10">
    <property type="entry name" value="YVTN repeat-like/Quinoprotein amine dehydrogenase"/>
    <property type="match status" value="1"/>
</dbReference>
<feature type="region of interest" description="Disordered" evidence="2">
    <location>
        <begin position="949"/>
        <end position="992"/>
    </location>
</feature>
<dbReference type="AlphaFoldDB" id="N1QJ68"/>
<feature type="region of interest" description="Disordered" evidence="2">
    <location>
        <begin position="798"/>
        <end position="893"/>
    </location>
</feature>
<dbReference type="GO" id="GO:0034198">
    <property type="term" value="P:cellular response to amino acid starvation"/>
    <property type="evidence" value="ECO:0007669"/>
    <property type="project" value="TreeGrafter"/>
</dbReference>
<dbReference type="GO" id="GO:0005774">
    <property type="term" value="C:vacuolar membrane"/>
    <property type="evidence" value="ECO:0007669"/>
    <property type="project" value="TreeGrafter"/>
</dbReference>
<dbReference type="GO" id="GO:0035859">
    <property type="term" value="C:Seh1-associated complex"/>
    <property type="evidence" value="ECO:0007669"/>
    <property type="project" value="TreeGrafter"/>
</dbReference>
<name>N1QJ68_SPHMS</name>
<gene>
    <name evidence="3" type="ORF">SEPMUDRAFT_152582</name>
</gene>
<evidence type="ECO:0000256" key="2">
    <source>
        <dbReference type="SAM" id="MobiDB-lite"/>
    </source>
</evidence>
<dbReference type="GO" id="GO:1904263">
    <property type="term" value="P:positive regulation of TORC1 signaling"/>
    <property type="evidence" value="ECO:0007669"/>
    <property type="project" value="TreeGrafter"/>
</dbReference>
<dbReference type="InterPro" id="IPR036322">
    <property type="entry name" value="WD40_repeat_dom_sf"/>
</dbReference>
<feature type="compositionally biased region" description="Polar residues" evidence="2">
    <location>
        <begin position="825"/>
        <end position="836"/>
    </location>
</feature>
<evidence type="ECO:0000256" key="1">
    <source>
        <dbReference type="PROSITE-ProRule" id="PRU00221"/>
    </source>
</evidence>
<dbReference type="EMBL" id="KB456260">
    <property type="protein sequence ID" value="EMF16337.1"/>
    <property type="molecule type" value="Genomic_DNA"/>
</dbReference>
<dbReference type="InterPro" id="IPR001680">
    <property type="entry name" value="WD40_rpt"/>
</dbReference>
<dbReference type="PANTHER" id="PTHR46170:SF1">
    <property type="entry name" value="GATOR COMPLEX PROTEIN WDR59"/>
    <property type="match status" value="1"/>
</dbReference>
<dbReference type="GO" id="GO:0035591">
    <property type="term" value="F:signaling adaptor activity"/>
    <property type="evidence" value="ECO:0007669"/>
    <property type="project" value="TreeGrafter"/>
</dbReference>
<dbReference type="PROSITE" id="PS50082">
    <property type="entry name" value="WD_REPEATS_2"/>
    <property type="match status" value="1"/>
</dbReference>
<feature type="compositionally biased region" description="Basic and acidic residues" evidence="2">
    <location>
        <begin position="954"/>
        <end position="978"/>
    </location>
</feature>
<organism evidence="3 4">
    <name type="scientific">Sphaerulina musiva (strain SO2202)</name>
    <name type="common">Poplar stem canker fungus</name>
    <name type="synonym">Septoria musiva</name>
    <dbReference type="NCBI Taxonomy" id="692275"/>
    <lineage>
        <taxon>Eukaryota</taxon>
        <taxon>Fungi</taxon>
        <taxon>Dikarya</taxon>
        <taxon>Ascomycota</taxon>
        <taxon>Pezizomycotina</taxon>
        <taxon>Dothideomycetes</taxon>
        <taxon>Dothideomycetidae</taxon>
        <taxon>Mycosphaerellales</taxon>
        <taxon>Mycosphaerellaceae</taxon>
        <taxon>Sphaerulina</taxon>
    </lineage>
</organism>
<keyword evidence="1" id="KW-0853">WD repeat</keyword>
<feature type="region of interest" description="Disordered" evidence="2">
    <location>
        <begin position="385"/>
        <end position="404"/>
    </location>
</feature>
<protein>
    <submittedName>
        <fullName evidence="3">Uncharacterized protein</fullName>
    </submittedName>
</protein>
<keyword evidence="4" id="KW-1185">Reference proteome</keyword>
<dbReference type="HOGENOM" id="CLU_272267_0_0_1"/>
<accession>N1QJ68</accession>
<dbReference type="eggNOG" id="KOG0309">
    <property type="taxonomic scope" value="Eukaryota"/>
</dbReference>
<sequence>MEFASPRWGAYEDTRSLRDATTPSATYAVSAQYAAYADRRGVFARKLATGEHYKRLFRYEDERPWFQPVLAFSTIRGRLLAIATGVQILVFDVDTKIVKYALKGNGRIITSLAWSESKAGILATGAVDGSICVWSIKHPARPLYHVRAFHGACNRVAFHPKDQELLAGCHNDCISVWALPSTKPFLVTKAKDSDFTTLRWFATDPLRVLGISSTGSVCIYDVHSALETFRQTPSRRLEDNDDEETMFGRLEDIGYMPASEFSIGMNISQALLIGRNGLIVLPRDGHILFFITFFADRDEATELWRLRLDDLIDCFSLRVRDRAVQVVACMGAETQAYEVPGTVLDGMGWKIATSTSGQYGDDASQDRTEPVAHTMRPELHVYSRLIQSPPTSRKPPVADRLAKPDVEFKKKPRLLLASKSKAAVPADIPSSITSSLELSTSKGGYDEQESPITALSPSIPARHTSLEHAISPLDESMHLPARASFDSITSTAGHDSDSDDETFAEQLQGSGSFLPGGVNVPLPRTCGASFGANGQLIMFFPTRAQPASMNNSITVEAPATRERHNSTVTRLFPHFGNLGSRVGALWSTTDSVGSPEKYRHVAYRSSMPISSFGNNPQWSTRTSPTKPTNTGLTYQKNVKVAIHEVKSLQAMQRLAYEYRVLPEKDESMADLCSENATSAANASMKEAARMWRMLAVLLEQRTCDTSKLTPEQADGVASSRTQRPALSRNISAASAHDDRAGRHNTVRLEWLHHPMGRNWAMEKILSWAELQADVQMLACVTSILIRLSEDLRLDNSRQPLQDCYGDGPQSPLGRKPPPSIPLVRTDTNITDVSLSDYSPVKPYSSRTSSRDPSLPTTPYIDSSTNTPPLALPPLNRHTSRLSASGSASPETHRGSFSAAAKYYAQTISDKLGGYSTSPPIRKLGGSPANELSTSLPTAIGSWSKSVTFAAGSDPTRDGRRSLSLAHDDDSYDSDRTIDEMSLPRTPNSNHGITVRTLNGQSFGDYGLVTRPLGLSLLPQHLATKSSIWRDTYAEQLRSWDLIIEAAEYENISDLAGAKCFIAFKGMSRSHVVPHIDPQRRGVTCCICFCIIKAAKQVCPACLHTTHKHCLEELVADFDGVDAAFTCPTGCGCECAAVGDVSYHAVEEDRHAELEAAESAPAIHAQYPKNRSLTDPRLLRQRSEGNSW</sequence>
<dbReference type="InterPro" id="IPR015943">
    <property type="entry name" value="WD40/YVTN_repeat-like_dom_sf"/>
</dbReference>
<dbReference type="InterPro" id="IPR049567">
    <property type="entry name" value="WDR59-like"/>
</dbReference>
<dbReference type="SMART" id="SM00320">
    <property type="entry name" value="WD40"/>
    <property type="match status" value="3"/>
</dbReference>
<evidence type="ECO:0000313" key="4">
    <source>
        <dbReference type="Proteomes" id="UP000016931"/>
    </source>
</evidence>
<proteinExistence type="predicted"/>
<dbReference type="Proteomes" id="UP000016931">
    <property type="component" value="Unassembled WGS sequence"/>
</dbReference>
<feature type="compositionally biased region" description="Polar residues" evidence="2">
    <location>
        <begin position="880"/>
        <end position="889"/>
    </location>
</feature>
<dbReference type="STRING" id="692275.N1QJ68"/>
<evidence type="ECO:0000313" key="3">
    <source>
        <dbReference type="EMBL" id="EMF16337.1"/>
    </source>
</evidence>
<dbReference type="OMA" id="ICIWSLR"/>
<dbReference type="GeneID" id="27904610"/>
<feature type="compositionally biased region" description="Polar residues" evidence="2">
    <location>
        <begin position="844"/>
        <end position="866"/>
    </location>
</feature>
<feature type="region of interest" description="Disordered" evidence="2">
    <location>
        <begin position="436"/>
        <end position="458"/>
    </location>
</feature>